<proteinExistence type="predicted"/>
<name>A0A150XCD6_9BACT</name>
<dbReference type="InterPro" id="IPR014710">
    <property type="entry name" value="RmlC-like_jellyroll"/>
</dbReference>
<sequence length="142" mass="16298">MIQEGVNKFKVAMFKKGLPNTPTKVQKVGRTWEAFGAIEGDLAKKVDTGVKGSYCMLYKSNKGYFKKHFHENKEAGIVLKGRIKINTPFESYIVEESCAFEIPPFMWHDAQILEDDTEIFIQYHPPFENDEWVGSFEPKKAS</sequence>
<comment type="caution">
    <text evidence="1">The sequence shown here is derived from an EMBL/GenBank/DDBJ whole genome shotgun (WGS) entry which is preliminary data.</text>
</comment>
<dbReference type="AlphaFoldDB" id="A0A150XCD6"/>
<dbReference type="Proteomes" id="UP000075606">
    <property type="component" value="Unassembled WGS sequence"/>
</dbReference>
<evidence type="ECO:0008006" key="3">
    <source>
        <dbReference type="Google" id="ProtNLM"/>
    </source>
</evidence>
<reference evidence="1 2" key="1">
    <citation type="submission" date="2016-01" db="EMBL/GenBank/DDBJ databases">
        <title>Genome sequencing of Roseivirga spongicola UST030701-084.</title>
        <authorList>
            <person name="Selvaratnam C."/>
            <person name="Thevarajoo S."/>
            <person name="Goh K.M."/>
            <person name="Ee R."/>
            <person name="Chan K.-G."/>
            <person name="Chong C.S."/>
        </authorList>
    </citation>
    <scope>NUCLEOTIDE SEQUENCE [LARGE SCALE GENOMIC DNA]</scope>
    <source>
        <strain evidence="1 2">UST030701-084</strain>
    </source>
</reference>
<dbReference type="RefSeq" id="WP_068219010.1">
    <property type="nucleotide sequence ID" value="NZ_LRPC01000007.1"/>
</dbReference>
<protein>
    <recommendedName>
        <fullName evidence="3">Cupin 2 conserved barrel domain-containing protein</fullName>
    </recommendedName>
</protein>
<accession>A0A150XCD6</accession>
<gene>
    <name evidence="1" type="ORF">AWW68_19605</name>
</gene>
<dbReference type="STRING" id="333140.AWW68_19605"/>
<dbReference type="EMBL" id="LRPC01000007">
    <property type="protein sequence ID" value="KYG76397.1"/>
    <property type="molecule type" value="Genomic_DNA"/>
</dbReference>
<keyword evidence="2" id="KW-1185">Reference proteome</keyword>
<evidence type="ECO:0000313" key="2">
    <source>
        <dbReference type="Proteomes" id="UP000075606"/>
    </source>
</evidence>
<dbReference type="SUPFAM" id="SSF51182">
    <property type="entry name" value="RmlC-like cupins"/>
    <property type="match status" value="1"/>
</dbReference>
<organism evidence="1 2">
    <name type="scientific">Roseivirga spongicola</name>
    <dbReference type="NCBI Taxonomy" id="333140"/>
    <lineage>
        <taxon>Bacteria</taxon>
        <taxon>Pseudomonadati</taxon>
        <taxon>Bacteroidota</taxon>
        <taxon>Cytophagia</taxon>
        <taxon>Cytophagales</taxon>
        <taxon>Roseivirgaceae</taxon>
        <taxon>Roseivirga</taxon>
    </lineage>
</organism>
<evidence type="ECO:0000313" key="1">
    <source>
        <dbReference type="EMBL" id="KYG76397.1"/>
    </source>
</evidence>
<dbReference type="InterPro" id="IPR011051">
    <property type="entry name" value="RmlC_Cupin_sf"/>
</dbReference>
<dbReference type="Gene3D" id="2.60.120.10">
    <property type="entry name" value="Jelly Rolls"/>
    <property type="match status" value="1"/>
</dbReference>